<accession>A0A8H3H3A5</accession>
<gene>
    <name evidence="2" type="ORF">RDB_LOCUS75536</name>
</gene>
<dbReference type="PANTHER" id="PTHR43130:SF15">
    <property type="entry name" value="THIJ_PFPI FAMILY PROTEIN (AFU_ORTHOLOGUE AFUA_5G14240)"/>
    <property type="match status" value="1"/>
</dbReference>
<dbReference type="AlphaFoldDB" id="A0A8H3H3A5"/>
<dbReference type="InterPro" id="IPR052158">
    <property type="entry name" value="INH-QAR"/>
</dbReference>
<evidence type="ECO:0000259" key="1">
    <source>
        <dbReference type="Pfam" id="PF01965"/>
    </source>
</evidence>
<dbReference type="Gene3D" id="3.40.50.880">
    <property type="match status" value="1"/>
</dbReference>
<dbReference type="Pfam" id="PF01965">
    <property type="entry name" value="DJ-1_PfpI"/>
    <property type="match status" value="1"/>
</dbReference>
<sequence>MAPMPGSGALRLLAGVIFIHLLSAILARNGLSSMLFRKASGRVIIVANVRLLHAKLKWRCEGFGHEGGRRSGNLEVRCCFIQQPYDLGCPMELLGWLRKGSGSQTNPIWPFAPYEFEFDYIAENLDPVATLSGPWLVPSKTFNQVNSTQYDIILVPGAESRVVAEISPAIVNFVRNQNPGLKYLLSVCTGAWIVAKAGILEGKSATTNKAAFKRIKASHNLLKIVTNINWVPKARWVVDGNIWTSSGVSAGGDMAHAFMEHLVGDNFTTVARNIVEWRAAEQGDDPFAEAWGLA</sequence>
<evidence type="ECO:0000313" key="2">
    <source>
        <dbReference type="EMBL" id="CAE6481634.1"/>
    </source>
</evidence>
<dbReference type="SUPFAM" id="SSF52317">
    <property type="entry name" value="Class I glutamine amidotransferase-like"/>
    <property type="match status" value="1"/>
</dbReference>
<feature type="domain" description="DJ-1/PfpI" evidence="1">
    <location>
        <begin position="112"/>
        <end position="260"/>
    </location>
</feature>
<reference evidence="2" key="1">
    <citation type="submission" date="2021-01" db="EMBL/GenBank/DDBJ databases">
        <authorList>
            <person name="Kaushik A."/>
        </authorList>
    </citation>
    <scope>NUCLEOTIDE SEQUENCE</scope>
    <source>
        <strain evidence="2">Type strain: AG8-Rh-89/</strain>
    </source>
</reference>
<evidence type="ECO:0000313" key="3">
    <source>
        <dbReference type="Proteomes" id="UP000663850"/>
    </source>
</evidence>
<dbReference type="InterPro" id="IPR029062">
    <property type="entry name" value="Class_I_gatase-like"/>
</dbReference>
<proteinExistence type="predicted"/>
<organism evidence="2 3">
    <name type="scientific">Rhizoctonia solani</name>
    <dbReference type="NCBI Taxonomy" id="456999"/>
    <lineage>
        <taxon>Eukaryota</taxon>
        <taxon>Fungi</taxon>
        <taxon>Dikarya</taxon>
        <taxon>Basidiomycota</taxon>
        <taxon>Agaricomycotina</taxon>
        <taxon>Agaricomycetes</taxon>
        <taxon>Cantharellales</taxon>
        <taxon>Ceratobasidiaceae</taxon>
        <taxon>Rhizoctonia</taxon>
    </lineage>
</organism>
<name>A0A8H3H3A5_9AGAM</name>
<dbReference type="Proteomes" id="UP000663850">
    <property type="component" value="Unassembled WGS sequence"/>
</dbReference>
<protein>
    <recommendedName>
        <fullName evidence="1">DJ-1/PfpI domain-containing protein</fullName>
    </recommendedName>
</protein>
<dbReference type="PANTHER" id="PTHR43130">
    <property type="entry name" value="ARAC-FAMILY TRANSCRIPTIONAL REGULATOR"/>
    <property type="match status" value="1"/>
</dbReference>
<dbReference type="CDD" id="cd03139">
    <property type="entry name" value="GATase1_PfpI_2"/>
    <property type="match status" value="1"/>
</dbReference>
<dbReference type="EMBL" id="CAJMWZ010003969">
    <property type="protein sequence ID" value="CAE6481634.1"/>
    <property type="molecule type" value="Genomic_DNA"/>
</dbReference>
<dbReference type="InterPro" id="IPR002818">
    <property type="entry name" value="DJ-1/PfpI"/>
</dbReference>
<comment type="caution">
    <text evidence="2">The sequence shown here is derived from an EMBL/GenBank/DDBJ whole genome shotgun (WGS) entry which is preliminary data.</text>
</comment>